<protein>
    <submittedName>
        <fullName evidence="11">Tubulin gamma-2 chain</fullName>
    </submittedName>
</protein>
<dbReference type="InterPro" id="IPR036525">
    <property type="entry name" value="Tubulin/FtsZ_GTPase_sf"/>
</dbReference>
<feature type="domain" description="Tubulin/FtsZ 2-layer sandwich" evidence="10">
    <location>
        <begin position="120"/>
        <end position="251"/>
    </location>
</feature>
<dbReference type="ExpressionAtlas" id="A0A3L6EF73">
    <property type="expression patterns" value="baseline and differential"/>
</dbReference>
<evidence type="ECO:0000256" key="1">
    <source>
        <dbReference type="ARBA" id="ARBA00002783"/>
    </source>
</evidence>
<organism evidence="11">
    <name type="scientific">Zea mays</name>
    <name type="common">Maize</name>
    <dbReference type="NCBI Taxonomy" id="4577"/>
    <lineage>
        <taxon>Eukaryota</taxon>
        <taxon>Viridiplantae</taxon>
        <taxon>Streptophyta</taxon>
        <taxon>Embryophyta</taxon>
        <taxon>Tracheophyta</taxon>
        <taxon>Spermatophyta</taxon>
        <taxon>Magnoliopsida</taxon>
        <taxon>Liliopsida</taxon>
        <taxon>Poales</taxon>
        <taxon>Poaceae</taxon>
        <taxon>PACMAD clade</taxon>
        <taxon>Panicoideae</taxon>
        <taxon>Andropogonodae</taxon>
        <taxon>Andropogoneae</taxon>
        <taxon>Tripsacinae</taxon>
        <taxon>Zea</taxon>
    </lineage>
</organism>
<comment type="similarity">
    <text evidence="3">Belongs to the tubulin family.</text>
</comment>
<evidence type="ECO:0000256" key="6">
    <source>
        <dbReference type="ARBA" id="ARBA00022741"/>
    </source>
</evidence>
<dbReference type="SMART" id="SM00865">
    <property type="entry name" value="Tubulin_C"/>
    <property type="match status" value="1"/>
</dbReference>
<sequence length="391" mass="44693">MWALADASRTRGDRETPVLNLSRKQGIGKHQPSVLNSLPQSRETGSENGRRVVVQPYNSLLTLKRLTLNADCVVVLDNTTLNSIAVEHLHLSNPTFAQTNSLVSTVISASTTTLRYPGYMNNDLVGLLASLIPTPRCHFLMTGYTPLTVERQVNMIHKTTVLDVMRRLLQTKNVMVSSYARTKEASQAKYISILNIIQGEVDPTQVHESLQRIRERKLVNFINWAPASIQVSGMKLANHTSIRHLFGKCLGQYEKLRKKQTFLDNYRKFPMFAESSLFILGVKKNGSVSHFFHRTFKAYNTRTRKCRRINTDDADVHWHNTDKTIWWAWLDDINVVFVFVHDGSSVSPLCCSSSDKSVRRRIDNMHQRLRLLEQQMETLLRPKLAKLLTMC</sequence>
<accession>A0A3L6EF73</accession>
<evidence type="ECO:0000256" key="3">
    <source>
        <dbReference type="ARBA" id="ARBA00009636"/>
    </source>
</evidence>
<gene>
    <name evidence="11" type="primary">TUBG2_2</name>
    <name evidence="11" type="ORF">Zm00014a_029277</name>
</gene>
<dbReference type="PANTHER" id="PTHR11588">
    <property type="entry name" value="TUBULIN"/>
    <property type="match status" value="1"/>
</dbReference>
<comment type="function">
    <text evidence="1">Tubulin is the major constituent of microtubules. The gamma chain is found at microtubule organizing centers (MTOC) such as the spindle poles, suggesting that it is involved in the minus-end nucleation of microtubule assembly.</text>
</comment>
<dbReference type="Gene3D" id="3.30.1330.20">
    <property type="entry name" value="Tubulin/FtsZ, C-terminal domain"/>
    <property type="match status" value="1"/>
</dbReference>
<dbReference type="Gene3D" id="3.40.50.1440">
    <property type="entry name" value="Tubulin/FtsZ, GTPase domain"/>
    <property type="match status" value="1"/>
</dbReference>
<comment type="subcellular location">
    <subcellularLocation>
        <location evidence="2">Cytoplasm</location>
        <location evidence="2">Cytoskeleton</location>
    </subcellularLocation>
</comment>
<dbReference type="GO" id="GO:0005874">
    <property type="term" value="C:microtubule"/>
    <property type="evidence" value="ECO:0007669"/>
    <property type="project" value="UniProtKB-KW"/>
</dbReference>
<dbReference type="GO" id="GO:0031122">
    <property type="term" value="P:cytoplasmic microtubule organization"/>
    <property type="evidence" value="ECO:0007669"/>
    <property type="project" value="InterPro"/>
</dbReference>
<dbReference type="SUPFAM" id="SSF55307">
    <property type="entry name" value="Tubulin C-terminal domain-like"/>
    <property type="match status" value="1"/>
</dbReference>
<reference evidence="11" key="1">
    <citation type="journal article" date="2018" name="Nat. Genet.">
        <title>Extensive intraspecific gene order and gene structural variations between Mo17 and other maize genomes.</title>
        <authorList>
            <person name="Sun S."/>
            <person name="Zhou Y."/>
            <person name="Chen J."/>
            <person name="Shi J."/>
            <person name="Zhao H."/>
            <person name="Zhao H."/>
            <person name="Song W."/>
            <person name="Zhang M."/>
            <person name="Cui Y."/>
            <person name="Dong X."/>
            <person name="Liu H."/>
            <person name="Ma X."/>
            <person name="Jiao Y."/>
            <person name="Wang B."/>
            <person name="Wei X."/>
            <person name="Stein J.C."/>
            <person name="Glaubitz J.C."/>
            <person name="Lu F."/>
            <person name="Yu G."/>
            <person name="Liang C."/>
            <person name="Fengler K."/>
            <person name="Li B."/>
            <person name="Rafalski A."/>
            <person name="Schnable P.S."/>
            <person name="Ware D.H."/>
            <person name="Buckler E.S."/>
            <person name="Lai J."/>
        </authorList>
    </citation>
    <scope>NUCLEOTIDE SEQUENCE [LARGE SCALE GENOMIC DNA]</scope>
    <source>
        <tissue evidence="11">Seedling</tissue>
    </source>
</reference>
<evidence type="ECO:0000256" key="4">
    <source>
        <dbReference type="ARBA" id="ARBA00022490"/>
    </source>
</evidence>
<evidence type="ECO:0000256" key="5">
    <source>
        <dbReference type="ARBA" id="ARBA00022701"/>
    </source>
</evidence>
<proteinExistence type="inferred from homology"/>
<dbReference type="PRINTS" id="PR01161">
    <property type="entry name" value="TUBULIN"/>
</dbReference>
<feature type="region of interest" description="Disordered" evidence="9">
    <location>
        <begin position="1"/>
        <end position="49"/>
    </location>
</feature>
<dbReference type="GO" id="GO:0007020">
    <property type="term" value="P:microtubule nucleation"/>
    <property type="evidence" value="ECO:0007669"/>
    <property type="project" value="InterPro"/>
</dbReference>
<dbReference type="AlphaFoldDB" id="A0A3L6EF73"/>
<evidence type="ECO:0000259" key="10">
    <source>
        <dbReference type="SMART" id="SM00865"/>
    </source>
</evidence>
<keyword evidence="7" id="KW-0342">GTP-binding</keyword>
<dbReference type="GO" id="GO:0000930">
    <property type="term" value="C:gamma-tubulin complex"/>
    <property type="evidence" value="ECO:0007669"/>
    <property type="project" value="InterPro"/>
</dbReference>
<dbReference type="SUPFAM" id="SSF52490">
    <property type="entry name" value="Tubulin nucleotide-binding domain-like"/>
    <property type="match status" value="1"/>
</dbReference>
<dbReference type="Gene3D" id="1.10.287.600">
    <property type="entry name" value="Helix hairpin bin"/>
    <property type="match status" value="1"/>
</dbReference>
<evidence type="ECO:0000256" key="8">
    <source>
        <dbReference type="ARBA" id="ARBA00023212"/>
    </source>
</evidence>
<dbReference type="Pfam" id="PF03953">
    <property type="entry name" value="Tubulin_C"/>
    <property type="match status" value="1"/>
</dbReference>
<keyword evidence="5" id="KW-0493">Microtubule</keyword>
<evidence type="ECO:0000313" key="11">
    <source>
        <dbReference type="EMBL" id="PWZ19672.1"/>
    </source>
</evidence>
<keyword evidence="6" id="KW-0547">Nucleotide-binding</keyword>
<dbReference type="InterPro" id="IPR002454">
    <property type="entry name" value="Gamma_tubulin"/>
</dbReference>
<evidence type="ECO:0000256" key="7">
    <source>
        <dbReference type="ARBA" id="ARBA00023134"/>
    </source>
</evidence>
<keyword evidence="4" id="KW-0963">Cytoplasm</keyword>
<dbReference type="Proteomes" id="UP000251960">
    <property type="component" value="Chromosome 6"/>
</dbReference>
<dbReference type="GO" id="GO:0005525">
    <property type="term" value="F:GTP binding"/>
    <property type="evidence" value="ECO:0007669"/>
    <property type="project" value="UniProtKB-KW"/>
</dbReference>
<keyword evidence="8" id="KW-0206">Cytoskeleton</keyword>
<dbReference type="PRINTS" id="PR01164">
    <property type="entry name" value="GAMMATUBULIN"/>
</dbReference>
<name>A0A3L6EF73_MAIZE</name>
<dbReference type="EMBL" id="NCVQ01000007">
    <property type="protein sequence ID" value="PWZ19672.1"/>
    <property type="molecule type" value="Genomic_DNA"/>
</dbReference>
<dbReference type="InterPro" id="IPR000217">
    <property type="entry name" value="Tubulin"/>
</dbReference>
<dbReference type="InterPro" id="IPR023123">
    <property type="entry name" value="Tubulin_C"/>
</dbReference>
<evidence type="ECO:0000256" key="2">
    <source>
        <dbReference type="ARBA" id="ARBA00004245"/>
    </source>
</evidence>
<dbReference type="InterPro" id="IPR037103">
    <property type="entry name" value="Tubulin/FtsZ-like_C"/>
</dbReference>
<comment type="caution">
    <text evidence="11">The sequence shown here is derived from an EMBL/GenBank/DDBJ whole genome shotgun (WGS) entry which is preliminary data.</text>
</comment>
<dbReference type="InterPro" id="IPR018316">
    <property type="entry name" value="Tubulin/FtsZ_2-layer-sand-dom"/>
</dbReference>
<feature type="compositionally biased region" description="Polar residues" evidence="9">
    <location>
        <begin position="33"/>
        <end position="43"/>
    </location>
</feature>
<dbReference type="InterPro" id="IPR008280">
    <property type="entry name" value="Tub_FtsZ_C"/>
</dbReference>
<evidence type="ECO:0000256" key="9">
    <source>
        <dbReference type="SAM" id="MobiDB-lite"/>
    </source>
</evidence>